<name>A0A921HVN5_9BACT</name>
<feature type="transmembrane region" description="Helical" evidence="1">
    <location>
        <begin position="271"/>
        <end position="290"/>
    </location>
</feature>
<evidence type="ECO:0000313" key="2">
    <source>
        <dbReference type="EMBL" id="HJF91726.1"/>
    </source>
</evidence>
<dbReference type="PANTHER" id="PTHR23531:SF1">
    <property type="entry name" value="QUINOLENE RESISTANCE PROTEIN NORA"/>
    <property type="match status" value="1"/>
</dbReference>
<feature type="transmembrane region" description="Helical" evidence="1">
    <location>
        <begin position="99"/>
        <end position="122"/>
    </location>
</feature>
<feature type="transmembrane region" description="Helical" evidence="1">
    <location>
        <begin position="73"/>
        <end position="93"/>
    </location>
</feature>
<reference evidence="2" key="4">
    <citation type="submission" date="2021-09" db="EMBL/GenBank/DDBJ databases">
        <authorList>
            <person name="Gilroy R."/>
        </authorList>
    </citation>
    <scope>NUCLEOTIDE SEQUENCE</scope>
    <source>
        <strain evidence="2">CHK55-1828</strain>
    </source>
</reference>
<dbReference type="InterPro" id="IPR036259">
    <property type="entry name" value="MFS_trans_sf"/>
</dbReference>
<organism evidence="2 4">
    <name type="scientific">Mediterranea massiliensis</name>
    <dbReference type="NCBI Taxonomy" id="1841865"/>
    <lineage>
        <taxon>Bacteria</taxon>
        <taxon>Pseudomonadati</taxon>
        <taxon>Bacteroidota</taxon>
        <taxon>Bacteroidia</taxon>
        <taxon>Bacteroidales</taxon>
        <taxon>Bacteroidaceae</taxon>
        <taxon>Mediterranea</taxon>
    </lineage>
</organism>
<feature type="transmembrane region" description="Helical" evidence="1">
    <location>
        <begin position="161"/>
        <end position="182"/>
    </location>
</feature>
<evidence type="ECO:0000313" key="5">
    <source>
        <dbReference type="Proteomes" id="UP000766986"/>
    </source>
</evidence>
<keyword evidence="1" id="KW-0812">Transmembrane</keyword>
<sequence length="326" mass="35593">MKRNSTDDRMLTHGLRAMCAANFLMYASVYMLLGVLPLALADDVACIYPAFLVGMLLTGPFHAYLADAFKRKHVLLLSYAGIGATMAVSSYAYETHYVWIALLQGACFALASGAGTTISIDITLSGHRTSGNMLFAFCGRVGMVAGLAAGVWGFAHYPLAYLSYASALLCVVAILLASSVYVSFRAPIGLKLCSLDRFFLGRAWLPALNVGILAFAFGIIGMFLTSLSASLGWYWMLPMLVLPLLTPMWVRMFVKLSHHCQRATGNMTFNLLMDMGMIAGIWTMCVMSGMDEVLIDEDTLAMGALVLAVLMFVLATLPYYKRKRVR</sequence>
<evidence type="ECO:0000313" key="4">
    <source>
        <dbReference type="Proteomes" id="UP000717835"/>
    </source>
</evidence>
<dbReference type="Gene3D" id="1.20.1250.20">
    <property type="entry name" value="MFS general substrate transporter like domains"/>
    <property type="match status" value="1"/>
</dbReference>
<keyword evidence="1" id="KW-1133">Transmembrane helix</keyword>
<feature type="transmembrane region" description="Helical" evidence="1">
    <location>
        <begin position="47"/>
        <end position="66"/>
    </location>
</feature>
<reference evidence="3" key="1">
    <citation type="submission" date="2020-08" db="EMBL/GenBank/DDBJ databases">
        <authorList>
            <person name="Cejkova D."/>
            <person name="Kubasova T."/>
            <person name="Jahodarova E."/>
            <person name="Rychlik I."/>
        </authorList>
    </citation>
    <scope>NUCLEOTIDE SEQUENCE</scope>
    <source>
        <strain evidence="3">An772</strain>
    </source>
</reference>
<evidence type="ECO:0000256" key="1">
    <source>
        <dbReference type="SAM" id="Phobius"/>
    </source>
</evidence>
<dbReference type="Proteomes" id="UP000717835">
    <property type="component" value="Unassembled WGS sequence"/>
</dbReference>
<feature type="transmembrane region" description="Helical" evidence="1">
    <location>
        <begin position="231"/>
        <end position="250"/>
    </location>
</feature>
<reference evidence="2" key="2">
    <citation type="journal article" date="2021" name="PeerJ">
        <title>Extensive microbial diversity within the chicken gut microbiome revealed by metagenomics and culture.</title>
        <authorList>
            <person name="Gilroy R."/>
            <person name="Ravi A."/>
            <person name="Getino M."/>
            <person name="Pursley I."/>
            <person name="Horton D.L."/>
            <person name="Alikhan N.F."/>
            <person name="Baker D."/>
            <person name="Gharbi K."/>
            <person name="Hall N."/>
            <person name="Watson M."/>
            <person name="Adriaenssens E.M."/>
            <person name="Foster-Nyarko E."/>
            <person name="Jarju S."/>
            <person name="Secka A."/>
            <person name="Antonio M."/>
            <person name="Oren A."/>
            <person name="Chaudhuri R.R."/>
            <person name="La Ragione R."/>
            <person name="Hildebrand F."/>
            <person name="Pallen M.J."/>
        </authorList>
    </citation>
    <scope>NUCLEOTIDE SEQUENCE</scope>
    <source>
        <strain evidence="2">CHK55-1828</strain>
    </source>
</reference>
<evidence type="ECO:0000313" key="3">
    <source>
        <dbReference type="EMBL" id="MBM6735073.1"/>
    </source>
</evidence>
<dbReference type="PANTHER" id="PTHR23531">
    <property type="entry name" value="QUINOLENE RESISTANCE PROTEIN NORA"/>
    <property type="match status" value="1"/>
</dbReference>
<reference evidence="3 5" key="3">
    <citation type="journal article" date="2021" name="Sci. Rep.">
        <title>The distribution of antibiotic resistance genes in chicken gut microbiota commensals.</title>
        <authorList>
            <person name="Juricova H."/>
            <person name="Matiasovicova J."/>
            <person name="Kubasova T."/>
            <person name="Cejkova D."/>
            <person name="Rychlik I."/>
        </authorList>
    </citation>
    <scope>NUCLEOTIDE SEQUENCE [LARGE SCALE GENOMIC DNA]</scope>
    <source>
        <strain evidence="3 5">An772</strain>
    </source>
</reference>
<accession>A0A921HVN5</accession>
<protein>
    <submittedName>
        <fullName evidence="2">MFS transporter</fullName>
    </submittedName>
</protein>
<keyword evidence="5" id="KW-1185">Reference proteome</keyword>
<feature type="transmembrane region" description="Helical" evidence="1">
    <location>
        <begin position="203"/>
        <end position="225"/>
    </location>
</feature>
<dbReference type="EMBL" id="JACLYZ010000013">
    <property type="protein sequence ID" value="MBM6735073.1"/>
    <property type="molecule type" value="Genomic_DNA"/>
</dbReference>
<dbReference type="Proteomes" id="UP000766986">
    <property type="component" value="Unassembled WGS sequence"/>
</dbReference>
<proteinExistence type="predicted"/>
<feature type="transmembrane region" description="Helical" evidence="1">
    <location>
        <begin position="134"/>
        <end position="155"/>
    </location>
</feature>
<feature type="transmembrane region" description="Helical" evidence="1">
    <location>
        <begin position="302"/>
        <end position="320"/>
    </location>
</feature>
<keyword evidence="1" id="KW-0472">Membrane</keyword>
<dbReference type="OrthoDB" id="1067151at2"/>
<feature type="transmembrane region" description="Helical" evidence="1">
    <location>
        <begin position="21"/>
        <end position="41"/>
    </location>
</feature>
<dbReference type="InterPro" id="IPR052714">
    <property type="entry name" value="MFS_Exporter"/>
</dbReference>
<dbReference type="EMBL" id="DYVX01000040">
    <property type="protein sequence ID" value="HJF91726.1"/>
    <property type="molecule type" value="Genomic_DNA"/>
</dbReference>
<comment type="caution">
    <text evidence="2">The sequence shown here is derived from an EMBL/GenBank/DDBJ whole genome shotgun (WGS) entry which is preliminary data.</text>
</comment>
<dbReference type="RefSeq" id="WP_072544840.1">
    <property type="nucleotide sequence ID" value="NZ_CALUIP010000011.1"/>
</dbReference>
<gene>
    <name evidence="3" type="ORF">H7U35_07550</name>
    <name evidence="2" type="ORF">K8W02_04990</name>
</gene>
<dbReference type="SUPFAM" id="SSF103473">
    <property type="entry name" value="MFS general substrate transporter"/>
    <property type="match status" value="1"/>
</dbReference>
<dbReference type="AlphaFoldDB" id="A0A921HVN5"/>